<keyword evidence="1" id="KW-0812">Transmembrane</keyword>
<comment type="caution">
    <text evidence="2">The sequence shown here is derived from an EMBL/GenBank/DDBJ whole genome shotgun (WGS) entry which is preliminary data.</text>
</comment>
<organism evidence="2 3">
    <name type="scientific">Hyphococcus aureus</name>
    <dbReference type="NCBI Taxonomy" id="2666033"/>
    <lineage>
        <taxon>Bacteria</taxon>
        <taxon>Pseudomonadati</taxon>
        <taxon>Pseudomonadota</taxon>
        <taxon>Alphaproteobacteria</taxon>
        <taxon>Parvularculales</taxon>
        <taxon>Parvularculaceae</taxon>
        <taxon>Hyphococcus</taxon>
    </lineage>
</organism>
<evidence type="ECO:0000313" key="3">
    <source>
        <dbReference type="Proteomes" id="UP001596116"/>
    </source>
</evidence>
<evidence type="ECO:0000256" key="1">
    <source>
        <dbReference type="SAM" id="Phobius"/>
    </source>
</evidence>
<dbReference type="RefSeq" id="WP_379882858.1">
    <property type="nucleotide sequence ID" value="NZ_JBHPON010000002.1"/>
</dbReference>
<keyword evidence="1" id="KW-0472">Membrane</keyword>
<reference evidence="2 3" key="1">
    <citation type="submission" date="2024-09" db="EMBL/GenBank/DDBJ databases">
        <authorList>
            <person name="Zhang Z.-H."/>
        </authorList>
    </citation>
    <scope>NUCLEOTIDE SEQUENCE [LARGE SCALE GENOMIC DNA]</scope>
    <source>
        <strain evidence="2 3">HHTR114</strain>
    </source>
</reference>
<dbReference type="Proteomes" id="UP001596116">
    <property type="component" value="Unassembled WGS sequence"/>
</dbReference>
<sequence>MAITTNPADFAVPAFKAGPKTKTVAFYVFVAIVAMAVAIPAALATGV</sequence>
<name>A0ABW1KXV2_9PROT</name>
<gene>
    <name evidence="2" type="ORF">ACFMB1_10220</name>
</gene>
<keyword evidence="1" id="KW-1133">Transmembrane helix</keyword>
<accession>A0ABW1KXV2</accession>
<evidence type="ECO:0000313" key="2">
    <source>
        <dbReference type="EMBL" id="MFC6035921.1"/>
    </source>
</evidence>
<protein>
    <submittedName>
        <fullName evidence="2">Uncharacterized protein</fullName>
    </submittedName>
</protein>
<dbReference type="EMBL" id="JBHPON010000002">
    <property type="protein sequence ID" value="MFC6035921.1"/>
    <property type="molecule type" value="Genomic_DNA"/>
</dbReference>
<proteinExistence type="predicted"/>
<keyword evidence="3" id="KW-1185">Reference proteome</keyword>
<feature type="transmembrane region" description="Helical" evidence="1">
    <location>
        <begin position="24"/>
        <end position="44"/>
    </location>
</feature>